<evidence type="ECO:0000313" key="2">
    <source>
        <dbReference type="Proteomes" id="UP000002357"/>
    </source>
</evidence>
<sequence length="256" mass="28648">MTTVLCMAITGSTPPGRKHVLAMTSIRYDDASVREVPVRDLRLADFTWSMPWRSFRSVQGQTHYSGRYASATTAGPVVYESRLELARLLLADMDPAVRGIYAQPCRLTARVGGRVRQHVPDFLLAMASGTVRVVNVKPADRLADPKIVEALAWPGELIERHGWEYEVWSGVDRTVLENVRFLAAYRRPDVVPAAVIERAWRSVQDGDRLAEAERRLAAGRPDHEARPPVLALLWSGRLTTDLSRPLSGDWVLRRSA</sequence>
<dbReference type="InterPro" id="IPR048000">
    <property type="entry name" value="TnsA-like"/>
</dbReference>
<evidence type="ECO:0000313" key="1">
    <source>
        <dbReference type="EMBL" id="EFG03893.2"/>
    </source>
</evidence>
<geneLocation type="plasmid" evidence="1 2">
    <name>pSCL4</name>
</geneLocation>
<gene>
    <name evidence="1" type="ORF">SCLAV_p0403</name>
</gene>
<dbReference type="Proteomes" id="UP000002357">
    <property type="component" value="Plasmid pSCL4"/>
</dbReference>
<keyword evidence="2" id="KW-1185">Reference proteome</keyword>
<reference evidence="1 2" key="1">
    <citation type="journal article" date="2010" name="Genome Biol. Evol.">
        <title>The sequence of a 1.8-mb bacterial linear plasmid reveals a rich evolutionary reservoir of secondary metabolic pathways.</title>
        <authorList>
            <person name="Medema M.H."/>
            <person name="Trefzer A."/>
            <person name="Kovalchuk A."/>
            <person name="van den Berg M."/>
            <person name="Mueller U."/>
            <person name="Heijne W."/>
            <person name="Wu L."/>
            <person name="Alam M.T."/>
            <person name="Ronning C.M."/>
            <person name="Nierman W.C."/>
            <person name="Bovenberg R.A.L."/>
            <person name="Breitling R."/>
            <person name="Takano E."/>
        </authorList>
    </citation>
    <scope>NUCLEOTIDE SEQUENCE [LARGE SCALE GENOMIC DNA]</scope>
    <source>
        <strain evidence="1">ATCC 27064</strain>
        <plasmid evidence="1 2">pSCL4</plasmid>
    </source>
</reference>
<accession>B5GZK6</accession>
<proteinExistence type="predicted"/>
<organism evidence="1 2">
    <name type="scientific">Streptomyces clavuligerus</name>
    <dbReference type="NCBI Taxonomy" id="1901"/>
    <lineage>
        <taxon>Bacteria</taxon>
        <taxon>Bacillati</taxon>
        <taxon>Actinomycetota</taxon>
        <taxon>Actinomycetes</taxon>
        <taxon>Kitasatosporales</taxon>
        <taxon>Streptomycetaceae</taxon>
        <taxon>Streptomyces</taxon>
    </lineage>
</organism>
<dbReference type="EMBL" id="CM000914">
    <property type="protein sequence ID" value="EFG03893.2"/>
    <property type="molecule type" value="Genomic_DNA"/>
</dbReference>
<protein>
    <submittedName>
        <fullName evidence="1">Uncharacterized protein</fullName>
    </submittedName>
</protein>
<dbReference type="AlphaFoldDB" id="B5GZK6"/>
<dbReference type="OrthoDB" id="3403133at2"/>
<keyword evidence="1" id="KW-0614">Plasmid</keyword>
<name>B5GZK6_STRCL</name>
<dbReference type="eggNOG" id="ENOG5032MFF">
    <property type="taxonomic scope" value="Bacteria"/>
</dbReference>
<dbReference type="NCBIfam" id="NF033179">
    <property type="entry name" value="TnsA_like_Actin"/>
    <property type="match status" value="1"/>
</dbReference>